<sequence length="125" mass="14202">MTTDSEILEELRKIREVLAPTPPPKEPGKKKTLLEEFKDFIMKYKVLGLAIAFIMGAYIGNLVQSLVDNLVMPLVTFFLPPSIPWEEFTLWVFRIGAFLGDLLTFIIVALVIFLLIKYTAKLGIE</sequence>
<proteinExistence type="predicted"/>
<dbReference type="AlphaFoldDB" id="X1IZC1"/>
<dbReference type="InterPro" id="IPR037673">
    <property type="entry name" value="MSC/AndL"/>
</dbReference>
<keyword evidence="4 5" id="KW-0472">Membrane</keyword>
<organism evidence="6">
    <name type="scientific">marine sediment metagenome</name>
    <dbReference type="NCBI Taxonomy" id="412755"/>
    <lineage>
        <taxon>unclassified sequences</taxon>
        <taxon>metagenomes</taxon>
        <taxon>ecological metagenomes</taxon>
    </lineage>
</organism>
<evidence type="ECO:0000256" key="3">
    <source>
        <dbReference type="ARBA" id="ARBA00022989"/>
    </source>
</evidence>
<evidence type="ECO:0000256" key="4">
    <source>
        <dbReference type="ARBA" id="ARBA00023136"/>
    </source>
</evidence>
<protein>
    <recommendedName>
        <fullName evidence="7">MscL family protein</fullName>
    </recommendedName>
</protein>
<name>X1IZC1_9ZZZZ</name>
<feature type="transmembrane region" description="Helical" evidence="5">
    <location>
        <begin position="46"/>
        <end position="67"/>
    </location>
</feature>
<keyword evidence="2 5" id="KW-0812">Transmembrane</keyword>
<evidence type="ECO:0000256" key="2">
    <source>
        <dbReference type="ARBA" id="ARBA00022692"/>
    </source>
</evidence>
<evidence type="ECO:0000256" key="1">
    <source>
        <dbReference type="ARBA" id="ARBA00004141"/>
    </source>
</evidence>
<dbReference type="PANTHER" id="PTHR30266">
    <property type="entry name" value="MECHANOSENSITIVE CHANNEL MSCL"/>
    <property type="match status" value="1"/>
</dbReference>
<dbReference type="SUPFAM" id="SSF81330">
    <property type="entry name" value="Gated mechanosensitive channel"/>
    <property type="match status" value="1"/>
</dbReference>
<dbReference type="Gene3D" id="1.10.1200.120">
    <property type="entry name" value="Large-conductance mechanosensitive channel, MscL, domain 1"/>
    <property type="match status" value="1"/>
</dbReference>
<dbReference type="GO" id="GO:0008381">
    <property type="term" value="F:mechanosensitive monoatomic ion channel activity"/>
    <property type="evidence" value="ECO:0007669"/>
    <property type="project" value="TreeGrafter"/>
</dbReference>
<evidence type="ECO:0008006" key="7">
    <source>
        <dbReference type="Google" id="ProtNLM"/>
    </source>
</evidence>
<evidence type="ECO:0000256" key="5">
    <source>
        <dbReference type="SAM" id="Phobius"/>
    </source>
</evidence>
<comment type="subcellular location">
    <subcellularLocation>
        <location evidence="1">Membrane</location>
        <topology evidence="1">Multi-pass membrane protein</topology>
    </subcellularLocation>
</comment>
<feature type="transmembrane region" description="Helical" evidence="5">
    <location>
        <begin position="91"/>
        <end position="116"/>
    </location>
</feature>
<dbReference type="GO" id="GO:0016020">
    <property type="term" value="C:membrane"/>
    <property type="evidence" value="ECO:0007669"/>
    <property type="project" value="UniProtKB-SubCell"/>
</dbReference>
<dbReference type="PANTHER" id="PTHR30266:SF2">
    <property type="entry name" value="LARGE-CONDUCTANCE MECHANOSENSITIVE CHANNEL"/>
    <property type="match status" value="1"/>
</dbReference>
<dbReference type="EMBL" id="BARU01031448">
    <property type="protein sequence ID" value="GAH74590.1"/>
    <property type="molecule type" value="Genomic_DNA"/>
</dbReference>
<gene>
    <name evidence="6" type="ORF">S03H2_49735</name>
</gene>
<reference evidence="6" key="1">
    <citation type="journal article" date="2014" name="Front. Microbiol.">
        <title>High frequency of phylogenetically diverse reductive dehalogenase-homologous genes in deep subseafloor sedimentary metagenomes.</title>
        <authorList>
            <person name="Kawai M."/>
            <person name="Futagami T."/>
            <person name="Toyoda A."/>
            <person name="Takaki Y."/>
            <person name="Nishi S."/>
            <person name="Hori S."/>
            <person name="Arai W."/>
            <person name="Tsubouchi T."/>
            <person name="Morono Y."/>
            <person name="Uchiyama I."/>
            <person name="Ito T."/>
            <person name="Fujiyama A."/>
            <person name="Inagaki F."/>
            <person name="Takami H."/>
        </authorList>
    </citation>
    <scope>NUCLEOTIDE SEQUENCE</scope>
    <source>
        <strain evidence="6">Expedition CK06-06</strain>
    </source>
</reference>
<dbReference type="InterPro" id="IPR036019">
    <property type="entry name" value="MscL_channel"/>
</dbReference>
<evidence type="ECO:0000313" key="6">
    <source>
        <dbReference type="EMBL" id="GAH74590.1"/>
    </source>
</evidence>
<dbReference type="Pfam" id="PF01741">
    <property type="entry name" value="MscL"/>
    <property type="match status" value="1"/>
</dbReference>
<keyword evidence="3 5" id="KW-1133">Transmembrane helix</keyword>
<comment type="caution">
    <text evidence="6">The sequence shown here is derived from an EMBL/GenBank/DDBJ whole genome shotgun (WGS) entry which is preliminary data.</text>
</comment>
<accession>X1IZC1</accession>